<keyword evidence="6" id="KW-0119">Carbohydrate metabolism</keyword>
<gene>
    <name evidence="11" type="ORF">CLUP02_11646</name>
</gene>
<evidence type="ECO:0000256" key="4">
    <source>
        <dbReference type="ARBA" id="ARBA00022729"/>
    </source>
</evidence>
<dbReference type="CDD" id="cd00035">
    <property type="entry name" value="ChtBD1"/>
    <property type="match status" value="1"/>
</dbReference>
<dbReference type="PROSITE" id="PS50948">
    <property type="entry name" value="PAN"/>
    <property type="match status" value="1"/>
</dbReference>
<dbReference type="CDD" id="cd11618">
    <property type="entry name" value="ChtBD1_1"/>
    <property type="match status" value="1"/>
</dbReference>
<feature type="domain" description="Chitin-binding type-1" evidence="9">
    <location>
        <begin position="286"/>
        <end position="331"/>
    </location>
</feature>
<keyword evidence="2 8" id="KW-0147">Chitin-binding</keyword>
<organism evidence="11 12">
    <name type="scientific">Colletotrichum lupini</name>
    <dbReference type="NCBI Taxonomy" id="145971"/>
    <lineage>
        <taxon>Eukaryota</taxon>
        <taxon>Fungi</taxon>
        <taxon>Dikarya</taxon>
        <taxon>Ascomycota</taxon>
        <taxon>Pezizomycotina</taxon>
        <taxon>Sordariomycetes</taxon>
        <taxon>Hypocreomycetidae</taxon>
        <taxon>Glomerellales</taxon>
        <taxon>Glomerellaceae</taxon>
        <taxon>Colletotrichum</taxon>
        <taxon>Colletotrichum acutatum species complex</taxon>
    </lineage>
</organism>
<sequence>MTAACIRKRWPPKKHQNLQLEAASKVGRFKYRVIQTELSSININTLSSCEEWLKSPLLDCCPWRGSLQRPPLRIRPVEVPTVTPAQDLNAVVNTTGGKVNLDDDRHDCEELPKLTWYTSGTTDAHCGTGCQSKFGKCTTGSSSSGSGSTSTNGKVSSDGTCGGTAGYTCKGSTFGTCCSQWGYCGNTDAHCLNSCQSKFGDCSSVTNGGKTVSQDGTCGGTGGNTCRGSNFGDCCSQWGYCGSSTDHCSTGCQSSFGTCSASSGGGAAASSSAAQPASTGVKMSPDNTCGGSNGYTCPSGLCCSKNGYCNTGDDFCGFGCQTSFSPGTCSTCPGSACAGTVTSNPTCSANNGYCWTLSSKKFQIICGRLASGDYLGYVDATSLGDCISKCAANSACVAASFYQGSSTSCSLLRSYQGSAYGNSAGGQQNHAYVRGSSCG</sequence>
<keyword evidence="5" id="KW-0378">Hydrolase</keyword>
<keyword evidence="8" id="KW-1015">Disulfide bond</keyword>
<evidence type="ECO:0000256" key="5">
    <source>
        <dbReference type="ARBA" id="ARBA00022801"/>
    </source>
</evidence>
<keyword evidence="4" id="KW-0732">Signal</keyword>
<dbReference type="PANTHER" id="PTHR46471">
    <property type="entry name" value="CHITIN DEACETYLASE"/>
    <property type="match status" value="1"/>
</dbReference>
<evidence type="ECO:0000259" key="9">
    <source>
        <dbReference type="PROSITE" id="PS50941"/>
    </source>
</evidence>
<dbReference type="InterPro" id="IPR003609">
    <property type="entry name" value="Pan_app"/>
</dbReference>
<reference evidence="11" key="1">
    <citation type="journal article" date="2021" name="Mol. Plant Microbe Interact.">
        <title>Complete Genome Sequence of the Plant-Pathogenic Fungus Colletotrichum lupini.</title>
        <authorList>
            <person name="Baroncelli R."/>
            <person name="Pensec F."/>
            <person name="Da Lio D."/>
            <person name="Boufleur T."/>
            <person name="Vicente I."/>
            <person name="Sarrocco S."/>
            <person name="Picot A."/>
            <person name="Baraldi E."/>
            <person name="Sukno S."/>
            <person name="Thon M."/>
            <person name="Le Floch G."/>
        </authorList>
    </citation>
    <scope>NUCLEOTIDE SEQUENCE</scope>
    <source>
        <strain evidence="11">IMI 504893</strain>
    </source>
</reference>
<proteinExistence type="predicted"/>
<dbReference type="EMBL" id="CP019478">
    <property type="protein sequence ID" value="UQC86146.1"/>
    <property type="molecule type" value="Genomic_DNA"/>
</dbReference>
<dbReference type="PANTHER" id="PTHR46471:SF2">
    <property type="entry name" value="CHITIN DEACETYLASE-RELATED"/>
    <property type="match status" value="1"/>
</dbReference>
<feature type="disulfide bond" evidence="8">
    <location>
        <begin position="302"/>
        <end position="316"/>
    </location>
</feature>
<dbReference type="Gene3D" id="3.30.60.10">
    <property type="entry name" value="Endochitinase-like"/>
    <property type="match status" value="3"/>
</dbReference>
<feature type="domain" description="Chitin-binding type-1" evidence="9">
    <location>
        <begin position="158"/>
        <end position="204"/>
    </location>
</feature>
<dbReference type="SUPFAM" id="SSF57016">
    <property type="entry name" value="Plant lectins/antimicrobial peptides"/>
    <property type="match status" value="3"/>
</dbReference>
<evidence type="ECO:0000313" key="12">
    <source>
        <dbReference type="Proteomes" id="UP000830671"/>
    </source>
</evidence>
<dbReference type="GO" id="GO:0016787">
    <property type="term" value="F:hydrolase activity"/>
    <property type="evidence" value="ECO:0007669"/>
    <property type="project" value="UniProtKB-KW"/>
</dbReference>
<feature type="domain" description="Chitin-binding type-1" evidence="9">
    <location>
        <begin position="215"/>
        <end position="261"/>
    </location>
</feature>
<feature type="domain" description="Apple" evidence="10">
    <location>
        <begin position="354"/>
        <end position="438"/>
    </location>
</feature>
<dbReference type="Pfam" id="PF00187">
    <property type="entry name" value="Chitin_bind_1"/>
    <property type="match status" value="2"/>
</dbReference>
<evidence type="ECO:0000256" key="8">
    <source>
        <dbReference type="PROSITE-ProRule" id="PRU00261"/>
    </source>
</evidence>
<evidence type="ECO:0000259" key="10">
    <source>
        <dbReference type="PROSITE" id="PS50948"/>
    </source>
</evidence>
<evidence type="ECO:0000256" key="7">
    <source>
        <dbReference type="ARBA" id="ARBA00023285"/>
    </source>
</evidence>
<evidence type="ECO:0000313" key="11">
    <source>
        <dbReference type="EMBL" id="UQC86146.1"/>
    </source>
</evidence>
<dbReference type="InterPro" id="IPR001002">
    <property type="entry name" value="Chitin-bd_1"/>
</dbReference>
<feature type="disulfide bond" evidence="8">
    <location>
        <begin position="297"/>
        <end position="309"/>
    </location>
</feature>
<keyword evidence="12" id="KW-1185">Reference proteome</keyword>
<dbReference type="KEGG" id="clup:CLUP02_11646"/>
<feature type="disulfide bond" evidence="8">
    <location>
        <begin position="177"/>
        <end position="191"/>
    </location>
</feature>
<evidence type="ECO:0000256" key="1">
    <source>
        <dbReference type="ARBA" id="ARBA00001941"/>
    </source>
</evidence>
<dbReference type="PROSITE" id="PS50941">
    <property type="entry name" value="CHIT_BIND_I_2"/>
    <property type="match status" value="3"/>
</dbReference>
<dbReference type="GeneID" id="73345623"/>
<dbReference type="InterPro" id="IPR036861">
    <property type="entry name" value="Endochitinase-like_sf"/>
</dbReference>
<evidence type="ECO:0000256" key="2">
    <source>
        <dbReference type="ARBA" id="ARBA00022669"/>
    </source>
</evidence>
<accession>A0A9Q8SYZ2</accession>
<name>A0A9Q8SYZ2_9PEZI</name>
<keyword evidence="7" id="KW-0170">Cobalt</keyword>
<dbReference type="AlphaFoldDB" id="A0A9Q8SYZ2"/>
<comment type="caution">
    <text evidence="8">Lacks conserved residue(s) required for the propagation of feature annotation.</text>
</comment>
<keyword evidence="3" id="KW-0479">Metal-binding</keyword>
<feature type="disulfide bond" evidence="8">
    <location>
        <begin position="234"/>
        <end position="248"/>
    </location>
</feature>
<evidence type="ECO:0000256" key="3">
    <source>
        <dbReference type="ARBA" id="ARBA00022723"/>
    </source>
</evidence>
<evidence type="ECO:0000256" key="6">
    <source>
        <dbReference type="ARBA" id="ARBA00023277"/>
    </source>
</evidence>
<comment type="cofactor">
    <cofactor evidence="1">
        <name>Co(2+)</name>
        <dbReference type="ChEBI" id="CHEBI:48828"/>
    </cofactor>
</comment>
<dbReference type="GO" id="GO:0008061">
    <property type="term" value="F:chitin binding"/>
    <property type="evidence" value="ECO:0007669"/>
    <property type="project" value="UniProtKB-UniRule"/>
</dbReference>
<dbReference type="GO" id="GO:0046872">
    <property type="term" value="F:metal ion binding"/>
    <property type="evidence" value="ECO:0007669"/>
    <property type="project" value="UniProtKB-KW"/>
</dbReference>
<protein>
    <submittedName>
        <fullName evidence="11">Lectin</fullName>
    </submittedName>
</protein>
<dbReference type="RefSeq" id="XP_049147758.1">
    <property type="nucleotide sequence ID" value="XM_049290613.1"/>
</dbReference>
<dbReference type="Proteomes" id="UP000830671">
    <property type="component" value="Chromosome 6"/>
</dbReference>
<dbReference type="SMART" id="SM00270">
    <property type="entry name" value="ChtBD1"/>
    <property type="match status" value="3"/>
</dbReference>